<evidence type="ECO:0000256" key="1">
    <source>
        <dbReference type="SAM" id="MobiDB-lite"/>
    </source>
</evidence>
<reference evidence="2 3" key="1">
    <citation type="journal article" date="2019" name="Int. J. Syst. Evol. Microbiol.">
        <title>The Global Catalogue of Microorganisms (GCM) 10K type strain sequencing project: providing services to taxonomists for standard genome sequencing and annotation.</title>
        <authorList>
            <consortium name="The Broad Institute Genomics Platform"/>
            <consortium name="The Broad Institute Genome Sequencing Center for Infectious Disease"/>
            <person name="Wu L."/>
            <person name="Ma J."/>
        </authorList>
    </citation>
    <scope>NUCLEOTIDE SEQUENCE [LARGE SCALE GENOMIC DNA]</scope>
    <source>
        <strain evidence="2 3">JCM 15572</strain>
    </source>
</reference>
<organism evidence="2 3">
    <name type="scientific">Kribbella hippodromi</name>
    <dbReference type="NCBI Taxonomy" id="434347"/>
    <lineage>
        <taxon>Bacteria</taxon>
        <taxon>Bacillati</taxon>
        <taxon>Actinomycetota</taxon>
        <taxon>Actinomycetes</taxon>
        <taxon>Propionibacteriales</taxon>
        <taxon>Kribbellaceae</taxon>
        <taxon>Kribbella</taxon>
    </lineage>
</organism>
<dbReference type="Proteomes" id="UP001501705">
    <property type="component" value="Unassembled WGS sequence"/>
</dbReference>
<comment type="caution">
    <text evidence="2">The sequence shown here is derived from an EMBL/GenBank/DDBJ whole genome shotgun (WGS) entry which is preliminary data.</text>
</comment>
<sequence>MTQYLDRLYWPGYTAQLAKRDSASPSIGDSSLHPAQHPKDPASVPTDRTDRTDRTDERADDLPEDRDLPDKPLDTPTVADSSAEQLDDDRPTDHPARPAASAPASNRLDNAPSEHDVAVPDESEPVRTPGPIAEVKPSAVPEPAGTLTPTRRPESFVALDTTSASRPDARPEPPAPPHSAATPESAAELRPTTVSASADTTSTADEIDPGTPPVATGARARDHTLTTDPVAPTEWDDSPDPPPEQVEPSTDAPADQASATSRYTELVARHDKEWDATAAAVPPGRLPASADLLGPDVIETLHPDVRRVLEYQGAAEYIAAEVNARPWLEPVVDASPAVQRIYTAIDRGNGHAHIRHGPMGTDQLYADRVARLEDPAQTDPHKRTTSIDGLDDSKQHYCAKEATRIHNPEAFVAAFAAAVKHPDVRRALDAQWSRTDRPEEVAIPIAELLGPRGHEDCSGFRLAGDWTQAKRARKAWTRARVEGQDLTDIPQPKVERIPTFEGGTIVFHFAGNAAAERYEIVTMYPAPPVSK</sequence>
<dbReference type="EMBL" id="BAAAPH010000018">
    <property type="protein sequence ID" value="GAA1590004.1"/>
    <property type="molecule type" value="Genomic_DNA"/>
</dbReference>
<protein>
    <submittedName>
        <fullName evidence="2">Uncharacterized protein</fullName>
    </submittedName>
</protein>
<gene>
    <name evidence="2" type="ORF">GCM10009804_52740</name>
</gene>
<evidence type="ECO:0000313" key="2">
    <source>
        <dbReference type="EMBL" id="GAA1590004.1"/>
    </source>
</evidence>
<evidence type="ECO:0000313" key="3">
    <source>
        <dbReference type="Proteomes" id="UP001501705"/>
    </source>
</evidence>
<feature type="compositionally biased region" description="Low complexity" evidence="1">
    <location>
        <begin position="178"/>
        <end position="204"/>
    </location>
</feature>
<keyword evidence="3" id="KW-1185">Reference proteome</keyword>
<accession>A0ABN2E102</accession>
<name>A0ABN2E102_9ACTN</name>
<feature type="region of interest" description="Disordered" evidence="1">
    <location>
        <begin position="18"/>
        <end position="261"/>
    </location>
</feature>
<feature type="compositionally biased region" description="Basic and acidic residues" evidence="1">
    <location>
        <begin position="47"/>
        <end position="73"/>
    </location>
</feature>
<proteinExistence type="predicted"/>